<reference evidence="2 3" key="1">
    <citation type="submission" date="2019-06" db="EMBL/GenBank/DDBJ databases">
        <authorList>
            <person name="Broberg M."/>
        </authorList>
    </citation>
    <scope>NUCLEOTIDE SEQUENCE [LARGE SCALE GENOMIC DNA]</scope>
</reference>
<organism evidence="2 3">
    <name type="scientific">Bionectria ochroleuca</name>
    <name type="common">Gliocladium roseum</name>
    <dbReference type="NCBI Taxonomy" id="29856"/>
    <lineage>
        <taxon>Eukaryota</taxon>
        <taxon>Fungi</taxon>
        <taxon>Dikarya</taxon>
        <taxon>Ascomycota</taxon>
        <taxon>Pezizomycotina</taxon>
        <taxon>Sordariomycetes</taxon>
        <taxon>Hypocreomycetidae</taxon>
        <taxon>Hypocreales</taxon>
        <taxon>Bionectriaceae</taxon>
        <taxon>Clonostachys</taxon>
    </lineage>
</organism>
<evidence type="ECO:0000313" key="2">
    <source>
        <dbReference type="EMBL" id="VUC24759.1"/>
    </source>
</evidence>
<sequence length="154" mass="16455">MVSLVQSASSDLLPTPEMTSGEALASPKGPAIFTSCLPTRLRRSQLAGWQECITHLSTQGSAGVSRPLSKSYLPCLEKKLADLVPDQKFRTAEQNSESRQNATSMMCKIPLSLIPTKTDIPIMRDGILHGLGAGIRIGYISGGLTSRDVASLDI</sequence>
<feature type="region of interest" description="Disordered" evidence="1">
    <location>
        <begin position="1"/>
        <end position="26"/>
    </location>
</feature>
<comment type="caution">
    <text evidence="2">The sequence shown here is derived from an EMBL/GenBank/DDBJ whole genome shotgun (WGS) entry which is preliminary data.</text>
</comment>
<feature type="compositionally biased region" description="Polar residues" evidence="1">
    <location>
        <begin position="1"/>
        <end position="12"/>
    </location>
</feature>
<gene>
    <name evidence="2" type="ORF">CLO192961_LOCUS151149</name>
</gene>
<evidence type="ECO:0000313" key="3">
    <source>
        <dbReference type="Proteomes" id="UP000766486"/>
    </source>
</evidence>
<dbReference type="Proteomes" id="UP000766486">
    <property type="component" value="Unassembled WGS sequence"/>
</dbReference>
<evidence type="ECO:0000256" key="1">
    <source>
        <dbReference type="SAM" id="MobiDB-lite"/>
    </source>
</evidence>
<protein>
    <submittedName>
        <fullName evidence="2">Uncharacterized protein</fullName>
    </submittedName>
</protein>
<proteinExistence type="predicted"/>
<keyword evidence="3" id="KW-1185">Reference proteome</keyword>
<name>A0ABY6U2D3_BIOOC</name>
<accession>A0ABY6U2D3</accession>
<dbReference type="EMBL" id="CABFNS010000725">
    <property type="protein sequence ID" value="VUC24759.1"/>
    <property type="molecule type" value="Genomic_DNA"/>
</dbReference>